<name>A0A345C0V2_9BACI</name>
<keyword evidence="2" id="KW-1185">Reference proteome</keyword>
<evidence type="ECO:0000313" key="1">
    <source>
        <dbReference type="EMBL" id="AXF56833.1"/>
    </source>
</evidence>
<organism evidence="1 2">
    <name type="scientific">Salicibibacter kimchii</name>
    <dbReference type="NCBI Taxonomy" id="2099786"/>
    <lineage>
        <taxon>Bacteria</taxon>
        <taxon>Bacillati</taxon>
        <taxon>Bacillota</taxon>
        <taxon>Bacilli</taxon>
        <taxon>Bacillales</taxon>
        <taxon>Bacillaceae</taxon>
        <taxon>Salicibibacter</taxon>
    </lineage>
</organism>
<sequence length="68" mass="7856">MVPDLTNVIEMENKGYIGTLFWVKTRGDTGINEQCNNINPFEGVLKRIEIKKRMFTLYCIPREFAMGA</sequence>
<reference evidence="1 2" key="1">
    <citation type="journal article" date="2018" name="J. Microbiol.">
        <title>Salicibibacter kimchii gen. nov., sp. nov., a moderately halophilic and alkalitolerant bacterium in the family Bacillaceae, isolated from kimchi.</title>
        <authorList>
            <person name="Jang J.Y."/>
            <person name="Oh Y.J."/>
            <person name="Lim S.K."/>
            <person name="Park H.K."/>
            <person name="Lee C."/>
            <person name="Kim J.Y."/>
            <person name="Lee M.A."/>
            <person name="Choi H.J."/>
        </authorList>
    </citation>
    <scope>NUCLEOTIDE SEQUENCE [LARGE SCALE GENOMIC DNA]</scope>
    <source>
        <strain evidence="1 2">NKC1-1</strain>
    </source>
</reference>
<proteinExistence type="predicted"/>
<accession>A0A345C0V2</accession>
<dbReference type="Proteomes" id="UP000252100">
    <property type="component" value="Chromosome"/>
</dbReference>
<dbReference type="AlphaFoldDB" id="A0A345C0V2"/>
<evidence type="ECO:0000313" key="2">
    <source>
        <dbReference type="Proteomes" id="UP000252100"/>
    </source>
</evidence>
<gene>
    <name evidence="1" type="ORF">DT065_13010</name>
</gene>
<dbReference type="EMBL" id="CP031092">
    <property type="protein sequence ID" value="AXF56833.1"/>
    <property type="molecule type" value="Genomic_DNA"/>
</dbReference>
<dbReference type="KEGG" id="rue:DT065_13010"/>
<protein>
    <submittedName>
        <fullName evidence="1">Uncharacterized protein</fullName>
    </submittedName>
</protein>